<reference evidence="2" key="1">
    <citation type="submission" date="2021-01" db="EMBL/GenBank/DDBJ databases">
        <title>Whole genome shotgun sequence of Virgisporangium aurantiacum NBRC 16421.</title>
        <authorList>
            <person name="Komaki H."/>
            <person name="Tamura T."/>
        </authorList>
    </citation>
    <scope>NUCLEOTIDE SEQUENCE</scope>
    <source>
        <strain evidence="2">NBRC 16421</strain>
    </source>
</reference>
<keyword evidence="3" id="KW-1185">Reference proteome</keyword>
<name>A0A8J4DZ17_9ACTN</name>
<organism evidence="2 3">
    <name type="scientific">Virgisporangium aurantiacum</name>
    <dbReference type="NCBI Taxonomy" id="175570"/>
    <lineage>
        <taxon>Bacteria</taxon>
        <taxon>Bacillati</taxon>
        <taxon>Actinomycetota</taxon>
        <taxon>Actinomycetes</taxon>
        <taxon>Micromonosporales</taxon>
        <taxon>Micromonosporaceae</taxon>
        <taxon>Virgisporangium</taxon>
    </lineage>
</organism>
<evidence type="ECO:0000313" key="2">
    <source>
        <dbReference type="EMBL" id="GIJ56230.1"/>
    </source>
</evidence>
<comment type="caution">
    <text evidence="2">The sequence shown here is derived from an EMBL/GenBank/DDBJ whole genome shotgun (WGS) entry which is preliminary data.</text>
</comment>
<gene>
    <name evidence="2" type="ORF">Vau01_037460</name>
</gene>
<feature type="domain" description="Bacterial transcriptional activator" evidence="1">
    <location>
        <begin position="30"/>
        <end position="72"/>
    </location>
</feature>
<evidence type="ECO:0000313" key="3">
    <source>
        <dbReference type="Proteomes" id="UP000612585"/>
    </source>
</evidence>
<dbReference type="EMBL" id="BOPG01000024">
    <property type="protein sequence ID" value="GIJ56230.1"/>
    <property type="molecule type" value="Genomic_DNA"/>
</dbReference>
<proteinExistence type="predicted"/>
<sequence length="96" mass="10644">MTMIMGDHIEFRLLGPPEIGGPPGRVWFRSHRQRAVLATLALNANANQLRERLRALQMIVLYLCGRRAEALHGAPEDPLALVAGWTCATGVDRAMR</sequence>
<dbReference type="Proteomes" id="UP000612585">
    <property type="component" value="Unassembled WGS sequence"/>
</dbReference>
<evidence type="ECO:0000259" key="1">
    <source>
        <dbReference type="Pfam" id="PF03704"/>
    </source>
</evidence>
<protein>
    <recommendedName>
        <fullName evidence="1">Bacterial transcriptional activator domain-containing protein</fullName>
    </recommendedName>
</protein>
<dbReference type="Pfam" id="PF03704">
    <property type="entry name" value="BTAD"/>
    <property type="match status" value="1"/>
</dbReference>
<dbReference type="Gene3D" id="1.25.40.10">
    <property type="entry name" value="Tetratricopeptide repeat domain"/>
    <property type="match status" value="1"/>
</dbReference>
<dbReference type="AlphaFoldDB" id="A0A8J4DZ17"/>
<dbReference type="InterPro" id="IPR005158">
    <property type="entry name" value="BTAD"/>
</dbReference>
<dbReference type="InterPro" id="IPR011990">
    <property type="entry name" value="TPR-like_helical_dom_sf"/>
</dbReference>
<accession>A0A8J4DZ17</accession>